<evidence type="ECO:0000313" key="2">
    <source>
        <dbReference type="EMBL" id="AXK79675.1"/>
    </source>
</evidence>
<dbReference type="Gene3D" id="3.40.50.1390">
    <property type="entry name" value="Resolvase, N-terminal catalytic domain"/>
    <property type="match status" value="1"/>
</dbReference>
<dbReference type="GO" id="GO:0000150">
    <property type="term" value="F:DNA strand exchange activity"/>
    <property type="evidence" value="ECO:0007669"/>
    <property type="project" value="InterPro"/>
</dbReference>
<dbReference type="SMART" id="SM00857">
    <property type="entry name" value="Resolvase"/>
    <property type="match status" value="1"/>
</dbReference>
<organism evidence="2 3">
    <name type="scientific">Pseudolabrys taiwanensis</name>
    <dbReference type="NCBI Taxonomy" id="331696"/>
    <lineage>
        <taxon>Bacteria</taxon>
        <taxon>Pseudomonadati</taxon>
        <taxon>Pseudomonadota</taxon>
        <taxon>Alphaproteobacteria</taxon>
        <taxon>Hyphomicrobiales</taxon>
        <taxon>Xanthobacteraceae</taxon>
        <taxon>Pseudolabrys</taxon>
    </lineage>
</organism>
<keyword evidence="3" id="KW-1185">Reference proteome</keyword>
<evidence type="ECO:0000259" key="1">
    <source>
        <dbReference type="PROSITE" id="PS51737"/>
    </source>
</evidence>
<dbReference type="InterPro" id="IPR038109">
    <property type="entry name" value="DNA_bind_recomb_sf"/>
</dbReference>
<reference evidence="2 3" key="1">
    <citation type="submission" date="2018-07" db="EMBL/GenBank/DDBJ databases">
        <authorList>
            <person name="Quirk P.G."/>
            <person name="Krulwich T.A."/>
        </authorList>
    </citation>
    <scope>NUCLEOTIDE SEQUENCE [LARGE SCALE GENOMIC DNA]</scope>
    <source>
        <strain evidence="2 3">CC-BB4</strain>
    </source>
</reference>
<feature type="domain" description="Recombinase" evidence="1">
    <location>
        <begin position="208"/>
        <end position="332"/>
    </location>
</feature>
<dbReference type="PANTHER" id="PTHR30461">
    <property type="entry name" value="DNA-INVERTASE FROM LAMBDOID PROPHAGE"/>
    <property type="match status" value="1"/>
</dbReference>
<accession>A0A345ZRX8</accession>
<dbReference type="AlphaFoldDB" id="A0A345ZRX8"/>
<dbReference type="FunFam" id="3.40.50.1390:FF:000008">
    <property type="entry name" value="DNA recombinase"/>
    <property type="match status" value="1"/>
</dbReference>
<dbReference type="OrthoDB" id="7735915at2"/>
<dbReference type="InterPro" id="IPR011109">
    <property type="entry name" value="DNA_bind_recombinase_dom"/>
</dbReference>
<protein>
    <submittedName>
        <fullName evidence="2">Recombinase family protein</fullName>
    </submittedName>
</protein>
<proteinExistence type="predicted"/>
<dbReference type="InterPro" id="IPR036162">
    <property type="entry name" value="Resolvase-like_N_sf"/>
</dbReference>
<dbReference type="Proteomes" id="UP000254889">
    <property type="component" value="Chromosome"/>
</dbReference>
<name>A0A345ZRX8_9HYPH</name>
<dbReference type="SUPFAM" id="SSF53041">
    <property type="entry name" value="Resolvase-like"/>
    <property type="match status" value="1"/>
</dbReference>
<dbReference type="InterPro" id="IPR050639">
    <property type="entry name" value="SSR_resolvase"/>
</dbReference>
<dbReference type="GO" id="GO:0003677">
    <property type="term" value="F:DNA binding"/>
    <property type="evidence" value="ECO:0007669"/>
    <property type="project" value="InterPro"/>
</dbReference>
<dbReference type="CDD" id="cd00338">
    <property type="entry name" value="Ser_Recombinase"/>
    <property type="match status" value="1"/>
</dbReference>
<dbReference type="Pfam" id="PF00239">
    <property type="entry name" value="Resolvase"/>
    <property type="match status" value="1"/>
</dbReference>
<dbReference type="PANTHER" id="PTHR30461:SF23">
    <property type="entry name" value="DNA RECOMBINASE-RELATED"/>
    <property type="match status" value="1"/>
</dbReference>
<dbReference type="PROSITE" id="PS51737">
    <property type="entry name" value="RECOMBINASE_DNA_BIND"/>
    <property type="match status" value="1"/>
</dbReference>
<sequence>MRPATRTLSLLTWRPKQSSGLHEVDTRRAAQYVRMSTDHQRYSIDNQSSVNAAYAAIHNLTIVRTYSDAGRSGLRVEGRDALRRLIDDVQSERADFGTILVYDVSRWGRFQDADEAAHYEFICKQAGIKVRYCAEEFENDGSLLTTIVKGMKRAMAAEFSRELSRKVLEGQKLLAGLGFRQGATPGYGLRRLLIDENGKPKGMLKHGQHKHLQTDRVILVPGPPKEIRAVREIFRMFAIDHTPVAHIARRLNERGIANAWGNPWTTNNVFKLLKNENYIGNYVYNQRTQKLLSKPKRNPRPLWIRKEGAFKAIVDPAMFDAAQKLLTQSWTYSDNEILDYLSAALCRYGHLSSKILRDESFGPSITTCYYRFGKLSNAYLMIGYKARTRVSDPLYRPMPAGTEKVSEAPWTHDQFRYRP</sequence>
<dbReference type="Gene3D" id="3.90.1750.20">
    <property type="entry name" value="Putative Large Serine Recombinase, Chain B, Domain 2"/>
    <property type="match status" value="1"/>
</dbReference>
<dbReference type="Pfam" id="PF07508">
    <property type="entry name" value="Recombinase"/>
    <property type="match status" value="1"/>
</dbReference>
<dbReference type="EMBL" id="CP031417">
    <property type="protein sequence ID" value="AXK79675.1"/>
    <property type="molecule type" value="Genomic_DNA"/>
</dbReference>
<gene>
    <name evidence="2" type="ORF">DW352_03565</name>
</gene>
<dbReference type="InterPro" id="IPR006119">
    <property type="entry name" value="Resolv_N"/>
</dbReference>
<evidence type="ECO:0000313" key="3">
    <source>
        <dbReference type="Proteomes" id="UP000254889"/>
    </source>
</evidence>
<dbReference type="KEGG" id="ptaw:DW352_03565"/>